<accession>A0A913YY85</accession>
<dbReference type="OrthoDB" id="5990278at2759"/>
<dbReference type="GeneID" id="114576505"/>
<dbReference type="RefSeq" id="XP_028519056.1">
    <property type="nucleotide sequence ID" value="XM_028663255.1"/>
</dbReference>
<dbReference type="AlphaFoldDB" id="A0A913YY85"/>
<dbReference type="EnsemblMetazoa" id="XM_028663255.1">
    <property type="protein sequence ID" value="XP_028519056.1"/>
    <property type="gene ID" value="LOC114576505"/>
</dbReference>
<protein>
    <submittedName>
        <fullName evidence="1">Uncharacterized protein</fullName>
    </submittedName>
</protein>
<dbReference type="PANTHER" id="PTHR46670">
    <property type="entry name" value="ENDO/EXONUCLEASE/PHOSPHATASE DOMAIN-CONTAINING PROTEIN"/>
    <property type="match status" value="1"/>
</dbReference>
<organism evidence="1 2">
    <name type="scientific">Exaiptasia diaphana</name>
    <name type="common">Tropical sea anemone</name>
    <name type="synonym">Aiptasia pulchella</name>
    <dbReference type="NCBI Taxonomy" id="2652724"/>
    <lineage>
        <taxon>Eukaryota</taxon>
        <taxon>Metazoa</taxon>
        <taxon>Cnidaria</taxon>
        <taxon>Anthozoa</taxon>
        <taxon>Hexacorallia</taxon>
        <taxon>Actiniaria</taxon>
        <taxon>Aiptasiidae</taxon>
        <taxon>Exaiptasia</taxon>
    </lineage>
</organism>
<name>A0A913YY85_EXADI</name>
<sequence length="238" mass="27846">MPQNRPLIEANKQNQSLDMFLELLDQFGLKQSVDTSTHKHGHTLDLVIARQSDVLITSPQVSFQLPSDHAVLTYTIEIPRLRPVKVLVNYRKLRSVNTKNLESDIQNSLLVAAPKVTLDELVEQYNATLKSIVDVHAPVKTRWLTIRPHAPWYNDELRAEKREKRRKERRWRCTRLEVDKQIFQDHCSKYQDLVKRCKTNYHKDHISRCDNRMLFAEVDKLANGLLDQLFLLSPLLMS</sequence>
<reference evidence="1" key="1">
    <citation type="submission" date="2022-11" db="UniProtKB">
        <authorList>
            <consortium name="EnsemblMetazoa"/>
        </authorList>
    </citation>
    <scope>IDENTIFICATION</scope>
</reference>
<dbReference type="PANTHER" id="PTHR46670:SF3">
    <property type="entry name" value="ENDONUCLEASE_EXONUCLEASE_PHOSPHATASE DOMAIN-CONTAINING PROTEIN"/>
    <property type="match status" value="1"/>
</dbReference>
<dbReference type="OMA" id="CADRYAK"/>
<proteinExistence type="predicted"/>
<keyword evidence="2" id="KW-1185">Reference proteome</keyword>
<dbReference type="KEGG" id="epa:114576505"/>
<dbReference type="Proteomes" id="UP000887567">
    <property type="component" value="Unplaced"/>
</dbReference>
<evidence type="ECO:0000313" key="2">
    <source>
        <dbReference type="Proteomes" id="UP000887567"/>
    </source>
</evidence>
<evidence type="ECO:0000313" key="1">
    <source>
        <dbReference type="EnsemblMetazoa" id="XP_028519056.1"/>
    </source>
</evidence>